<gene>
    <name evidence="1" type="ORF">MYCIT1_LOCUS32508</name>
</gene>
<dbReference type="NCBIfam" id="TIGR01456">
    <property type="entry name" value="CECR5"/>
    <property type="match status" value="1"/>
</dbReference>
<dbReference type="Pfam" id="PF13242">
    <property type="entry name" value="Hydrolase_like"/>
    <property type="match status" value="1"/>
</dbReference>
<protein>
    <submittedName>
        <fullName evidence="1">Uncharacterized protein</fullName>
    </submittedName>
</protein>
<dbReference type="GO" id="GO:0005739">
    <property type="term" value="C:mitochondrion"/>
    <property type="evidence" value="ECO:0007669"/>
    <property type="project" value="TreeGrafter"/>
</dbReference>
<dbReference type="InterPro" id="IPR036412">
    <property type="entry name" value="HAD-like_sf"/>
</dbReference>
<dbReference type="SUPFAM" id="SSF56784">
    <property type="entry name" value="HAD-like"/>
    <property type="match status" value="1"/>
</dbReference>
<sequence>MLGSAFRVSFASKHHIPALHRLKNSRYQTRHAIRYLRTDAASRSMPPPLAFAFDIDGVLVRGEDVLPPAKRALSMMEGNNPYNISPMVAESARSIVAIESQQYIQAHTILKTLAGKYKDTSVLVLGGKRDQVRQVAVEYGFNKACTSHDVLAWNSSVWPFHQLLDEERAKAQDIDFSQTRIGAVFVFHDPRDWALDVQIICDIIQSAGVVGGPYIPLHEQKKPVELVFCNPDLIWRSDFEQPRLGQGAFKTAFQAVFKELTGSEYPHVQLGKPTRATYEFASTVLQERIEKMYSFRGALPEVYMVGDNPESDIAGANAAGWNSILVKTGVYSGGEPTHVPTHYAENVEEAVKWAIQREFEKRVL</sequence>
<dbReference type="AlphaFoldDB" id="A0AAD2HUN4"/>
<name>A0AAD2HUN4_9AGAR</name>
<reference evidence="1" key="1">
    <citation type="submission" date="2023-11" db="EMBL/GenBank/DDBJ databases">
        <authorList>
            <person name="De Vega J J."/>
            <person name="De Vega J J."/>
        </authorList>
    </citation>
    <scope>NUCLEOTIDE SEQUENCE</scope>
</reference>
<comment type="caution">
    <text evidence="1">The sequence shown here is derived from an EMBL/GenBank/DDBJ whole genome shotgun (WGS) entry which is preliminary data.</text>
</comment>
<dbReference type="EMBL" id="CAVNYO010000444">
    <property type="protein sequence ID" value="CAK5281405.1"/>
    <property type="molecule type" value="Genomic_DNA"/>
</dbReference>
<dbReference type="InterPro" id="IPR050324">
    <property type="entry name" value="CDP-alcohol_PTase-I"/>
</dbReference>
<keyword evidence="2" id="KW-1185">Reference proteome</keyword>
<dbReference type="InterPro" id="IPR006353">
    <property type="entry name" value="HAD-SF_hydro_IIA_CECR5"/>
</dbReference>
<evidence type="ECO:0000313" key="1">
    <source>
        <dbReference type="EMBL" id="CAK5281405.1"/>
    </source>
</evidence>
<proteinExistence type="predicted"/>
<accession>A0AAD2HUN4</accession>
<dbReference type="PANTHER" id="PTHR14269">
    <property type="entry name" value="CDP-DIACYLGLYCEROL--GLYCEROL-3-PHOSPHATE 3-PHOSPHATIDYLTRANSFERASE-RELATED"/>
    <property type="match status" value="1"/>
</dbReference>
<dbReference type="GO" id="GO:0046474">
    <property type="term" value="P:glycerophospholipid biosynthetic process"/>
    <property type="evidence" value="ECO:0007669"/>
    <property type="project" value="TreeGrafter"/>
</dbReference>
<dbReference type="Proteomes" id="UP001295794">
    <property type="component" value="Unassembled WGS sequence"/>
</dbReference>
<dbReference type="Gene3D" id="3.40.50.1000">
    <property type="entry name" value="HAD superfamily/HAD-like"/>
    <property type="match status" value="2"/>
</dbReference>
<dbReference type="Pfam" id="PF13344">
    <property type="entry name" value="Hydrolase_6"/>
    <property type="match status" value="1"/>
</dbReference>
<dbReference type="NCBIfam" id="TIGR01460">
    <property type="entry name" value="HAD-SF-IIA"/>
    <property type="match status" value="1"/>
</dbReference>
<organism evidence="1 2">
    <name type="scientific">Mycena citricolor</name>
    <dbReference type="NCBI Taxonomy" id="2018698"/>
    <lineage>
        <taxon>Eukaryota</taxon>
        <taxon>Fungi</taxon>
        <taxon>Dikarya</taxon>
        <taxon>Basidiomycota</taxon>
        <taxon>Agaricomycotina</taxon>
        <taxon>Agaricomycetes</taxon>
        <taxon>Agaricomycetidae</taxon>
        <taxon>Agaricales</taxon>
        <taxon>Marasmiineae</taxon>
        <taxon>Mycenaceae</taxon>
        <taxon>Mycena</taxon>
    </lineage>
</organism>
<dbReference type="InterPro" id="IPR006357">
    <property type="entry name" value="HAD-SF_hydro_IIA"/>
</dbReference>
<evidence type="ECO:0000313" key="2">
    <source>
        <dbReference type="Proteomes" id="UP001295794"/>
    </source>
</evidence>
<dbReference type="InterPro" id="IPR023214">
    <property type="entry name" value="HAD_sf"/>
</dbReference>
<dbReference type="PANTHER" id="PTHR14269:SF4">
    <property type="entry name" value="CAT EYE SYNDROME CRITICAL REGION PROTEIN 5"/>
    <property type="match status" value="1"/>
</dbReference>